<reference evidence="4 5" key="1">
    <citation type="submission" date="2020-08" db="EMBL/GenBank/DDBJ databases">
        <title>Novel species isolated from subtropical streams in China.</title>
        <authorList>
            <person name="Lu H."/>
        </authorList>
    </citation>
    <scope>NUCLEOTIDE SEQUENCE [LARGE SCALE GENOMIC DNA]</scope>
    <source>
        <strain evidence="4 5">CY18W</strain>
    </source>
</reference>
<evidence type="ECO:0000259" key="3">
    <source>
        <dbReference type="Pfam" id="PF13719"/>
    </source>
</evidence>
<organism evidence="4 5">
    <name type="scientific">Undibacterium hunanense</name>
    <dbReference type="NCBI Taxonomy" id="2762292"/>
    <lineage>
        <taxon>Bacteria</taxon>
        <taxon>Pseudomonadati</taxon>
        <taxon>Pseudomonadota</taxon>
        <taxon>Betaproteobacteria</taxon>
        <taxon>Burkholderiales</taxon>
        <taxon>Oxalobacteraceae</taxon>
        <taxon>Undibacterium</taxon>
    </lineage>
</organism>
<dbReference type="Proteomes" id="UP000650424">
    <property type="component" value="Unassembled WGS sequence"/>
</dbReference>
<dbReference type="InterPro" id="IPR021834">
    <property type="entry name" value="DUF3426"/>
</dbReference>
<feature type="compositionally biased region" description="Polar residues" evidence="1">
    <location>
        <begin position="310"/>
        <end position="319"/>
    </location>
</feature>
<dbReference type="Pfam" id="PF13719">
    <property type="entry name" value="Zn_ribbon_5"/>
    <property type="match status" value="1"/>
</dbReference>
<feature type="region of interest" description="Disordered" evidence="1">
    <location>
        <begin position="340"/>
        <end position="364"/>
    </location>
</feature>
<dbReference type="EMBL" id="JACOGF010000004">
    <property type="protein sequence ID" value="MBC3917649.1"/>
    <property type="molecule type" value="Genomic_DNA"/>
</dbReference>
<feature type="compositionally biased region" description="Low complexity" evidence="1">
    <location>
        <begin position="61"/>
        <end position="87"/>
    </location>
</feature>
<accession>A0ABR6ZPC2</accession>
<feature type="region of interest" description="Disordered" evidence="1">
    <location>
        <begin position="47"/>
        <end position="87"/>
    </location>
</feature>
<keyword evidence="5" id="KW-1185">Reference proteome</keyword>
<feature type="domain" description="Zinc finger/thioredoxin putative" evidence="3">
    <location>
        <begin position="3"/>
        <end position="39"/>
    </location>
</feature>
<feature type="transmembrane region" description="Helical" evidence="2">
    <location>
        <begin position="374"/>
        <end position="392"/>
    </location>
</feature>
<keyword evidence="2" id="KW-0812">Transmembrane</keyword>
<dbReference type="RefSeq" id="WP_186946903.1">
    <property type="nucleotide sequence ID" value="NZ_JACOGF010000004.1"/>
</dbReference>
<evidence type="ECO:0000256" key="2">
    <source>
        <dbReference type="SAM" id="Phobius"/>
    </source>
</evidence>
<comment type="caution">
    <text evidence="4">The sequence shown here is derived from an EMBL/GenBank/DDBJ whole genome shotgun (WGS) entry which is preliminary data.</text>
</comment>
<dbReference type="NCBIfam" id="TIGR02098">
    <property type="entry name" value="MJ0042_CXXC"/>
    <property type="match status" value="1"/>
</dbReference>
<sequence>MALATRCPHCQTAFKVANDQLKLHAGLVRCGSCQQTFNAVENLIPADGQKAPATPPPPAAKPGTPATSADTTTPAASNTNTTAASATTATTTAAAAITAPAEPAPTVKPAAEASPVPEIKATARAEQSVITHSPAEPLTPIAATEAVPSAPPVAAKPLATKPGEEVLAAISKAEKEFEAENLDKPKAALSTPTASATVESKTGNPVVTAATAQLPPAAVVKPAPVASAAAIDFDLGDGSLSASTEEVSDADVARAELETRAALMDPPTADWSMNEGKEDAAPTNNDAAPATTTTKVWRHKENTANVEVDATSQAEAESNLSDDEAHKEAYIGAEEAALANQAAISEDSNSDADEDEHRPNFVIQAEKQQRRKRVTTIMLTLMVLLLFPLLLAQSSYIFRSQLAAWLPESKPYLQQACKLLQCQVNLPAQIEQITVESNELQALAPDRNVFLLVMQIQNRSSIVQAWPTVELILNDAKDKAVLQRVFGPDDYLTEKDKLSKGFTAGSDQNIKLYFELPKLKAAGYHVSVFYP</sequence>
<keyword evidence="2" id="KW-1133">Transmembrane helix</keyword>
<dbReference type="InterPro" id="IPR011723">
    <property type="entry name" value="Znf/thioredoxin_put"/>
</dbReference>
<feature type="region of interest" description="Disordered" evidence="1">
    <location>
        <begin position="266"/>
        <end position="289"/>
    </location>
</feature>
<dbReference type="Pfam" id="PF11906">
    <property type="entry name" value="DUF3426"/>
    <property type="match status" value="1"/>
</dbReference>
<keyword evidence="2" id="KW-0472">Membrane</keyword>
<evidence type="ECO:0000313" key="5">
    <source>
        <dbReference type="Proteomes" id="UP000650424"/>
    </source>
</evidence>
<feature type="region of interest" description="Disordered" evidence="1">
    <location>
        <begin position="306"/>
        <end position="325"/>
    </location>
</feature>
<evidence type="ECO:0000256" key="1">
    <source>
        <dbReference type="SAM" id="MobiDB-lite"/>
    </source>
</evidence>
<name>A0ABR6ZPC2_9BURK</name>
<protein>
    <submittedName>
        <fullName evidence="4">Zinc-ribbon domain-containing protein</fullName>
    </submittedName>
</protein>
<proteinExistence type="predicted"/>
<gene>
    <name evidence="4" type="ORF">H8L32_09210</name>
</gene>
<evidence type="ECO:0000313" key="4">
    <source>
        <dbReference type="EMBL" id="MBC3917649.1"/>
    </source>
</evidence>